<feature type="transmembrane region" description="Helical" evidence="7">
    <location>
        <begin position="158"/>
        <end position="181"/>
    </location>
</feature>
<feature type="transmembrane region" description="Helical" evidence="7">
    <location>
        <begin position="228"/>
        <end position="250"/>
    </location>
</feature>
<proteinExistence type="inferred from homology"/>
<keyword evidence="5 7" id="KW-1133">Transmembrane helix</keyword>
<comment type="subcellular location">
    <subcellularLocation>
        <location evidence="1">Cell membrane</location>
        <topology evidence="1">Multi-pass membrane protein</topology>
    </subcellularLocation>
</comment>
<sequence>MATVVSGALSVEREMPVELQFHSRPENTMPRYCRKRLSSESHARYPSRRHVSTASVVTRHLDRDKPTSRIFHRAKSCGDSSCRRESFAESPSGHLAWISRRNKHLGSSLTADLPLFRGGCRMNIEFLITTLIIVASPATGAIYTLAAGLSGGTRASVVAAFGCTLGIIPHLLAAISGLAALLHTSAVAFQALKWLGVAYLLYMAWSMFLEKGILRIDGVRTDKSTRQVIGSAILINLLNPKLSIFFFAFLPQFVTPDQTSPIMLMLKLSLVFMALTFIIFAAYGVFAAHLRRHIVSNPTVQSWMRRSFATAFGLLAAQLALASR</sequence>
<evidence type="ECO:0000313" key="8">
    <source>
        <dbReference type="EMBL" id="MBB6494169.1"/>
    </source>
</evidence>
<evidence type="ECO:0000256" key="5">
    <source>
        <dbReference type="ARBA" id="ARBA00022989"/>
    </source>
</evidence>
<reference evidence="8 9" key="1">
    <citation type="submission" date="2020-08" db="EMBL/GenBank/DDBJ databases">
        <title>Genomic Encyclopedia of Type Strains, Phase IV (KMG-V): Genome sequencing to study the core and pangenomes of soil and plant-associated prokaryotes.</title>
        <authorList>
            <person name="Whitman W."/>
        </authorList>
    </citation>
    <scope>NUCLEOTIDE SEQUENCE [LARGE SCALE GENOMIC DNA]</scope>
    <source>
        <strain evidence="8 9">SEMIA 4059</strain>
    </source>
</reference>
<keyword evidence="4 7" id="KW-0812">Transmembrane</keyword>
<comment type="caution">
    <text evidence="8">The sequence shown here is derived from an EMBL/GenBank/DDBJ whole genome shotgun (WGS) entry which is preliminary data.</text>
</comment>
<feature type="transmembrane region" description="Helical" evidence="7">
    <location>
        <begin position="126"/>
        <end position="146"/>
    </location>
</feature>
<gene>
    <name evidence="8" type="ORF">GGD45_004606</name>
</gene>
<evidence type="ECO:0000256" key="4">
    <source>
        <dbReference type="ARBA" id="ARBA00022692"/>
    </source>
</evidence>
<keyword evidence="3" id="KW-1003">Cell membrane</keyword>
<organism evidence="8 9">
    <name type="scientific">Rhizobium tropici</name>
    <dbReference type="NCBI Taxonomy" id="398"/>
    <lineage>
        <taxon>Bacteria</taxon>
        <taxon>Pseudomonadati</taxon>
        <taxon>Pseudomonadota</taxon>
        <taxon>Alphaproteobacteria</taxon>
        <taxon>Hyphomicrobiales</taxon>
        <taxon>Rhizobiaceae</taxon>
        <taxon>Rhizobium/Agrobacterium group</taxon>
        <taxon>Rhizobium</taxon>
    </lineage>
</organism>
<evidence type="ECO:0000256" key="1">
    <source>
        <dbReference type="ARBA" id="ARBA00004651"/>
    </source>
</evidence>
<evidence type="ECO:0000313" key="9">
    <source>
        <dbReference type="Proteomes" id="UP000526625"/>
    </source>
</evidence>
<dbReference type="Proteomes" id="UP000526625">
    <property type="component" value="Unassembled WGS sequence"/>
</dbReference>
<evidence type="ECO:0000256" key="6">
    <source>
        <dbReference type="ARBA" id="ARBA00023136"/>
    </source>
</evidence>
<feature type="transmembrane region" description="Helical" evidence="7">
    <location>
        <begin position="187"/>
        <end position="208"/>
    </location>
</feature>
<evidence type="ECO:0000256" key="3">
    <source>
        <dbReference type="ARBA" id="ARBA00022475"/>
    </source>
</evidence>
<dbReference type="InterPro" id="IPR001123">
    <property type="entry name" value="LeuE-type"/>
</dbReference>
<dbReference type="PANTHER" id="PTHR30086:SF14">
    <property type="entry name" value="HOMOSERINE_HOMOSERINE LACTONE EFFLUX PROTEIN"/>
    <property type="match status" value="1"/>
</dbReference>
<keyword evidence="9" id="KW-1185">Reference proteome</keyword>
<comment type="similarity">
    <text evidence="2">Belongs to the Rht family.</text>
</comment>
<accession>A0ABR6R4R3</accession>
<name>A0ABR6R4R3_RHITR</name>
<dbReference type="Pfam" id="PF01810">
    <property type="entry name" value="LysE"/>
    <property type="match status" value="1"/>
</dbReference>
<dbReference type="EMBL" id="JACHBF010000014">
    <property type="protein sequence ID" value="MBB6494169.1"/>
    <property type="molecule type" value="Genomic_DNA"/>
</dbReference>
<feature type="transmembrane region" description="Helical" evidence="7">
    <location>
        <begin position="262"/>
        <end position="286"/>
    </location>
</feature>
<keyword evidence="6 7" id="KW-0472">Membrane</keyword>
<dbReference type="PANTHER" id="PTHR30086">
    <property type="entry name" value="ARGININE EXPORTER PROTEIN ARGO"/>
    <property type="match status" value="1"/>
</dbReference>
<evidence type="ECO:0000256" key="7">
    <source>
        <dbReference type="SAM" id="Phobius"/>
    </source>
</evidence>
<protein>
    <submittedName>
        <fullName evidence="8">Threonine/homoserine/homoserine lactone efflux protein</fullName>
    </submittedName>
</protein>
<evidence type="ECO:0000256" key="2">
    <source>
        <dbReference type="ARBA" id="ARBA00007928"/>
    </source>
</evidence>